<sequence length="354" mass="34720">MIKPVTDALGTLGTGKFDEGYDPPKMYDGISKTFETTGQSVQQAISMLGGIWQGLAGIATMAKSLEAVLNGVEVAMQASGIGGSLSTSATDVTQAEARLMEILHEWEAKMAALTPGLPWTAPGIAEACTQAVEMAVQCMTELQSSLGAESGIVSAIGAPLSLTSIPQAGSQAVSPVVQMASSTASQLSSFLGNSMSGGPGRSIGNSQGTAARPVMKGAALGGSSGRVSGLTPGVHPSNTVNNGGSLLRGALATPPGSNSGVPRGAATPPPASAAPAKAPTGGGMMGRAENARTTKGGSAGAGSKAGAGSDDHETASFLQTALQGAEVVGDQGAVSPAVLGDEAVHDEPGPAPSK</sequence>
<evidence type="ECO:0000313" key="2">
    <source>
        <dbReference type="EMBL" id="OHU07317.1"/>
    </source>
</evidence>
<accession>A0ABX3BWG3</accession>
<name>A0ABX3BWG3_9MYCO</name>
<dbReference type="SUPFAM" id="SSF140453">
    <property type="entry name" value="EsxAB dimer-like"/>
    <property type="match status" value="1"/>
</dbReference>
<comment type="caution">
    <text evidence="2">The sequence shown here is derived from an EMBL/GenBank/DDBJ whole genome shotgun (WGS) entry which is preliminary data.</text>
</comment>
<proteinExistence type="predicted"/>
<evidence type="ECO:0000313" key="3">
    <source>
        <dbReference type="Proteomes" id="UP000179621"/>
    </source>
</evidence>
<keyword evidence="3" id="KW-1185">Reference proteome</keyword>
<evidence type="ECO:0000256" key="1">
    <source>
        <dbReference type="SAM" id="MobiDB-lite"/>
    </source>
</evidence>
<dbReference type="InterPro" id="IPR036689">
    <property type="entry name" value="ESAT-6-like_sf"/>
</dbReference>
<feature type="region of interest" description="Disordered" evidence="1">
    <location>
        <begin position="191"/>
        <end position="354"/>
    </location>
</feature>
<organism evidence="2 3">
    <name type="scientific">Mycobacteroides saopaulense</name>
    <dbReference type="NCBI Taxonomy" id="1578165"/>
    <lineage>
        <taxon>Bacteria</taxon>
        <taxon>Bacillati</taxon>
        <taxon>Actinomycetota</taxon>
        <taxon>Actinomycetes</taxon>
        <taxon>Mycobacteriales</taxon>
        <taxon>Mycobacteriaceae</taxon>
        <taxon>Mycobacteroides</taxon>
    </lineage>
</organism>
<dbReference type="Proteomes" id="UP000179621">
    <property type="component" value="Unassembled WGS sequence"/>
</dbReference>
<protein>
    <recommendedName>
        <fullName evidence="4">ESX-1 secretion-associated protein EspA/EspE-like domain-containing protein</fullName>
    </recommendedName>
</protein>
<reference evidence="2 3" key="1">
    <citation type="submission" date="2016-10" db="EMBL/GenBank/DDBJ databases">
        <title>Evaluation of Human, Animal and Environmental Mycobacterium chelonae Isolates by Core Genome Phylogenomic Analysis, Targeted Gene Comparison, and Anti-microbial Susceptibility Patterns: A Tale of Mistaken Identities.</title>
        <authorList>
            <person name="Fogelson S.B."/>
            <person name="Camus A.C."/>
            <person name="Lorenz W."/>
            <person name="Vasireddy R."/>
            <person name="Vasireddy S."/>
            <person name="Smith T."/>
            <person name="Brown-Elliott B.A."/>
            <person name="Wallace R.J.Jr."/>
            <person name="Hasan N.A."/>
            <person name="Reischl U."/>
            <person name="Sanchez S."/>
        </authorList>
    </citation>
    <scope>NUCLEOTIDE SEQUENCE [LARGE SCALE GENOMIC DNA]</scope>
    <source>
        <strain evidence="2 3">8528</strain>
    </source>
</reference>
<evidence type="ECO:0008006" key="4">
    <source>
        <dbReference type="Google" id="ProtNLM"/>
    </source>
</evidence>
<gene>
    <name evidence="2" type="ORF">BKG73_18885</name>
</gene>
<dbReference type="EMBL" id="MLIH01000033">
    <property type="protein sequence ID" value="OHU07317.1"/>
    <property type="molecule type" value="Genomic_DNA"/>
</dbReference>